<dbReference type="GO" id="GO:0008199">
    <property type="term" value="F:ferric iron binding"/>
    <property type="evidence" value="ECO:0007669"/>
    <property type="project" value="InterPro"/>
</dbReference>
<dbReference type="OrthoDB" id="9800887at2"/>
<dbReference type="InterPro" id="IPR000627">
    <property type="entry name" value="Intradiol_dOase_C"/>
</dbReference>
<dbReference type="CDD" id="cd03461">
    <property type="entry name" value="1_2-HQD"/>
    <property type="match status" value="1"/>
</dbReference>
<organism evidence="8 9">
    <name type="scientific">Pseudonocardia thermophila</name>
    <dbReference type="NCBI Taxonomy" id="1848"/>
    <lineage>
        <taxon>Bacteria</taxon>
        <taxon>Bacillati</taxon>
        <taxon>Actinomycetota</taxon>
        <taxon>Actinomycetes</taxon>
        <taxon>Pseudonocardiales</taxon>
        <taxon>Pseudonocardiaceae</taxon>
        <taxon>Pseudonocardia</taxon>
    </lineage>
</organism>
<dbReference type="PANTHER" id="PTHR33711">
    <property type="entry name" value="DIOXYGENASE, PUTATIVE (AFU_ORTHOLOGUE AFUA_2G02910)-RELATED"/>
    <property type="match status" value="1"/>
</dbReference>
<reference evidence="8 9" key="1">
    <citation type="submission" date="2016-11" db="EMBL/GenBank/DDBJ databases">
        <authorList>
            <person name="Jaros S."/>
            <person name="Januszkiewicz K."/>
            <person name="Wedrychowicz H."/>
        </authorList>
    </citation>
    <scope>NUCLEOTIDE SEQUENCE [LARGE SCALE GENOMIC DNA]</scope>
    <source>
        <strain evidence="8 9">DSM 43832</strain>
    </source>
</reference>
<dbReference type="Pfam" id="PF00775">
    <property type="entry name" value="Dioxygenase_C"/>
    <property type="match status" value="1"/>
</dbReference>
<dbReference type="InterPro" id="IPR007535">
    <property type="entry name" value="Catechol_dOase_N"/>
</dbReference>
<gene>
    <name evidence="8" type="ORF">SAMN05443637_125107</name>
</gene>
<evidence type="ECO:0000259" key="7">
    <source>
        <dbReference type="PROSITE" id="PS00083"/>
    </source>
</evidence>
<keyword evidence="3" id="KW-0479">Metal-binding</keyword>
<evidence type="ECO:0000313" key="8">
    <source>
        <dbReference type="EMBL" id="SHL36447.1"/>
    </source>
</evidence>
<keyword evidence="9" id="KW-1185">Reference proteome</keyword>
<evidence type="ECO:0000313" key="9">
    <source>
        <dbReference type="Proteomes" id="UP000184363"/>
    </source>
</evidence>
<comment type="cofactor">
    <cofactor evidence="1">
        <name>Fe(3+)</name>
        <dbReference type="ChEBI" id="CHEBI:29034"/>
    </cofactor>
</comment>
<dbReference type="InterPro" id="IPR039390">
    <property type="entry name" value="1_2-HQD/HQD"/>
</dbReference>
<dbReference type="GO" id="GO:0018576">
    <property type="term" value="F:catechol 1,2-dioxygenase activity"/>
    <property type="evidence" value="ECO:0007669"/>
    <property type="project" value="InterPro"/>
</dbReference>
<proteinExistence type="inferred from homology"/>
<dbReference type="EMBL" id="FRAP01000025">
    <property type="protein sequence ID" value="SHL36447.1"/>
    <property type="molecule type" value="Genomic_DNA"/>
</dbReference>
<evidence type="ECO:0000256" key="1">
    <source>
        <dbReference type="ARBA" id="ARBA00001965"/>
    </source>
</evidence>
<dbReference type="PROSITE" id="PS00083">
    <property type="entry name" value="INTRADIOL_DIOXYGENAS"/>
    <property type="match status" value="1"/>
</dbReference>
<dbReference type="InterPro" id="IPR050770">
    <property type="entry name" value="Intradiol_RC_Dioxygenase"/>
</dbReference>
<keyword evidence="5" id="KW-0560">Oxidoreductase</keyword>
<dbReference type="Proteomes" id="UP000184363">
    <property type="component" value="Unassembled WGS sequence"/>
</dbReference>
<protein>
    <submittedName>
        <fullName evidence="8">Catechol 1,2-dioxygenase</fullName>
    </submittedName>
</protein>
<evidence type="ECO:0000256" key="3">
    <source>
        <dbReference type="ARBA" id="ARBA00022723"/>
    </source>
</evidence>
<feature type="domain" description="Intradiol ring-cleavage dioxygenases" evidence="7">
    <location>
        <begin position="136"/>
        <end position="164"/>
    </location>
</feature>
<sequence length="298" mass="32205">MTSSTVTPGAFSEETSADVVGASFAGTPDPRLRQIMTSLVHHLHAFVRDVEPTEAEWAAAIDFLTRVGQTCDDTRQEFVLLSDVLGVSMLVDAINHRVSGGATESTVLGPFHMVESPPRELGADISLDRNGPPCVLAGQVRSTDGTPLAGAQVDVWQANGAGFYDVQQPDVQPERNLRGLFTTDADGRFWLRTVVPRYYPIPTDGPVGALLTATGRHPYRPAHIHLIGAAEGHRPVVTHLFVEGSPYLDSDAVFGVKESLIRPVTVVDDPERAACHGVDNPFRLIEFDLVLEPASDPR</sequence>
<accession>A0A1M7A149</accession>
<dbReference type="GO" id="GO:0009712">
    <property type="term" value="P:catechol-containing compound metabolic process"/>
    <property type="evidence" value="ECO:0007669"/>
    <property type="project" value="InterPro"/>
</dbReference>
<keyword evidence="6" id="KW-0408">Iron</keyword>
<dbReference type="Pfam" id="PF04444">
    <property type="entry name" value="Dioxygenase_N"/>
    <property type="match status" value="1"/>
</dbReference>
<name>A0A1M7A149_PSETH</name>
<dbReference type="PANTHER" id="PTHR33711:SF7">
    <property type="entry name" value="INTRADIOL RING-CLEAVAGE DIOXYGENASES DOMAIN-CONTAINING PROTEIN-RELATED"/>
    <property type="match status" value="1"/>
</dbReference>
<keyword evidence="4 8" id="KW-0223">Dioxygenase</keyword>
<dbReference type="InterPro" id="IPR015889">
    <property type="entry name" value="Intradiol_dOase_core"/>
</dbReference>
<dbReference type="Gene3D" id="2.60.130.10">
    <property type="entry name" value="Aromatic compound dioxygenase"/>
    <property type="match status" value="1"/>
</dbReference>
<evidence type="ECO:0000256" key="5">
    <source>
        <dbReference type="ARBA" id="ARBA00023002"/>
    </source>
</evidence>
<comment type="similarity">
    <text evidence="2">Belongs to the intradiol ring-cleavage dioxygenase family.</text>
</comment>
<dbReference type="RefSeq" id="WP_073460062.1">
    <property type="nucleotide sequence ID" value="NZ_CALGVN010000020.1"/>
</dbReference>
<dbReference type="AlphaFoldDB" id="A0A1M7A149"/>
<evidence type="ECO:0000256" key="6">
    <source>
        <dbReference type="ARBA" id="ARBA00023004"/>
    </source>
</evidence>
<evidence type="ECO:0000256" key="2">
    <source>
        <dbReference type="ARBA" id="ARBA00007825"/>
    </source>
</evidence>
<dbReference type="STRING" id="1848.SAMN05443637_125107"/>
<evidence type="ECO:0000256" key="4">
    <source>
        <dbReference type="ARBA" id="ARBA00022964"/>
    </source>
</evidence>
<dbReference type="SUPFAM" id="SSF49482">
    <property type="entry name" value="Aromatic compound dioxygenase"/>
    <property type="match status" value="1"/>
</dbReference>